<keyword evidence="4" id="KW-1185">Reference proteome</keyword>
<dbReference type="SUPFAM" id="SSF56672">
    <property type="entry name" value="DNA/RNA polymerases"/>
    <property type="match status" value="1"/>
</dbReference>
<dbReference type="PANTHER" id="PTHR21301">
    <property type="entry name" value="REVERSE TRANSCRIPTASE"/>
    <property type="match status" value="1"/>
</dbReference>
<dbReference type="CDD" id="cd00304">
    <property type="entry name" value="RT_like"/>
    <property type="match status" value="1"/>
</dbReference>
<gene>
    <name evidence="2" type="ORF">GPM918_LOCUS38952</name>
    <name evidence="3" type="ORF">SRO942_LOCUS39807</name>
</gene>
<dbReference type="InterPro" id="IPR058912">
    <property type="entry name" value="HTH_animal"/>
</dbReference>
<comment type="caution">
    <text evidence="2">The sequence shown here is derived from an EMBL/GenBank/DDBJ whole genome shotgun (WGS) entry which is preliminary data.</text>
</comment>
<dbReference type="Proteomes" id="UP000663829">
    <property type="component" value="Unassembled WGS sequence"/>
</dbReference>
<accession>A0A815WRF7</accession>
<protein>
    <recommendedName>
        <fullName evidence="1">Reverse transcriptase domain-containing protein</fullName>
    </recommendedName>
</protein>
<dbReference type="AlphaFoldDB" id="A0A815WRF7"/>
<feature type="non-terminal residue" evidence="2">
    <location>
        <position position="1"/>
    </location>
</feature>
<dbReference type="Pfam" id="PF00078">
    <property type="entry name" value="RVT_1"/>
    <property type="match status" value="1"/>
</dbReference>
<evidence type="ECO:0000313" key="4">
    <source>
        <dbReference type="Proteomes" id="UP000663829"/>
    </source>
</evidence>
<feature type="domain" description="Reverse transcriptase" evidence="1">
    <location>
        <begin position="1"/>
        <end position="318"/>
    </location>
</feature>
<sequence>YIKKAHSILKAKQFLKTKTNMMKKKEEEMNQYLRKLLRQDVIDKQLFYRLRSTCSSIAVMYGQPKAHKINYPLRPIISNVGSYNYELSKYLTKVIEQHRPEKSFSFVKDTFDFVKRLRAVKKINEKVLVSFDVDSLFTNVPVDETIELILKLIYKSGKPGDVPFERDQFKQLLEMAVKNTPFRFLNDFYIQQDGVSMGSPLGPIFADVFMSKVEQNLNRFSTNKPLLFLRYVDDIFCILKKKHNIPDFLQRMNKWHKNIKFTVEYEDNNKIPFLDTMIIRDVQNDKFQTTIYRKPTHTDLYLLYDSNQSRKYKLGLIRSLVIRILLICSSPSYSKTEIDRLKVILKNNGYPEHIIKRGVREGEIITKNIINKQQQSQNLPPSSQLNKKKILFFTIPYYGNESTV</sequence>
<dbReference type="Proteomes" id="UP000681722">
    <property type="component" value="Unassembled WGS sequence"/>
</dbReference>
<proteinExistence type="predicted"/>
<dbReference type="Pfam" id="PF26215">
    <property type="entry name" value="HTH_animal"/>
    <property type="match status" value="1"/>
</dbReference>
<name>A0A815WRF7_9BILA</name>
<dbReference type="OrthoDB" id="10058907at2759"/>
<dbReference type="InterPro" id="IPR043502">
    <property type="entry name" value="DNA/RNA_pol_sf"/>
</dbReference>
<dbReference type="PANTHER" id="PTHR21301:SF10">
    <property type="entry name" value="REVERSE TRANSCRIPTASE DOMAIN-CONTAINING PROTEIN"/>
    <property type="match status" value="1"/>
</dbReference>
<dbReference type="PROSITE" id="PS50878">
    <property type="entry name" value="RT_POL"/>
    <property type="match status" value="1"/>
</dbReference>
<reference evidence="2" key="1">
    <citation type="submission" date="2021-02" db="EMBL/GenBank/DDBJ databases">
        <authorList>
            <person name="Nowell W R."/>
        </authorList>
    </citation>
    <scope>NUCLEOTIDE SEQUENCE</scope>
</reference>
<dbReference type="EMBL" id="CAJOBC010092224">
    <property type="protein sequence ID" value="CAF4407547.1"/>
    <property type="molecule type" value="Genomic_DNA"/>
</dbReference>
<evidence type="ECO:0000313" key="2">
    <source>
        <dbReference type="EMBL" id="CAF1546744.1"/>
    </source>
</evidence>
<organism evidence="2 4">
    <name type="scientific">Didymodactylos carnosus</name>
    <dbReference type="NCBI Taxonomy" id="1234261"/>
    <lineage>
        <taxon>Eukaryota</taxon>
        <taxon>Metazoa</taxon>
        <taxon>Spiralia</taxon>
        <taxon>Gnathifera</taxon>
        <taxon>Rotifera</taxon>
        <taxon>Eurotatoria</taxon>
        <taxon>Bdelloidea</taxon>
        <taxon>Philodinida</taxon>
        <taxon>Philodinidae</taxon>
        <taxon>Didymodactylos</taxon>
    </lineage>
</organism>
<evidence type="ECO:0000259" key="1">
    <source>
        <dbReference type="PROSITE" id="PS50878"/>
    </source>
</evidence>
<dbReference type="EMBL" id="CAJNOQ010026563">
    <property type="protein sequence ID" value="CAF1546744.1"/>
    <property type="molecule type" value="Genomic_DNA"/>
</dbReference>
<dbReference type="InterPro" id="IPR000477">
    <property type="entry name" value="RT_dom"/>
</dbReference>
<evidence type="ECO:0000313" key="3">
    <source>
        <dbReference type="EMBL" id="CAF4407547.1"/>
    </source>
</evidence>